<organism evidence="1 2">
    <name type="scientific">Lyophyllum shimeji</name>
    <name type="common">Hon-shimeji</name>
    <name type="synonym">Tricholoma shimeji</name>
    <dbReference type="NCBI Taxonomy" id="47721"/>
    <lineage>
        <taxon>Eukaryota</taxon>
        <taxon>Fungi</taxon>
        <taxon>Dikarya</taxon>
        <taxon>Basidiomycota</taxon>
        <taxon>Agaricomycotina</taxon>
        <taxon>Agaricomycetes</taxon>
        <taxon>Agaricomycetidae</taxon>
        <taxon>Agaricales</taxon>
        <taxon>Tricholomatineae</taxon>
        <taxon>Lyophyllaceae</taxon>
        <taxon>Lyophyllum</taxon>
    </lineage>
</organism>
<reference evidence="1" key="1">
    <citation type="submission" date="2022-07" db="EMBL/GenBank/DDBJ databases">
        <title>The genome of Lyophyllum shimeji provides insight into the initial evolution of ectomycorrhizal fungal genome.</title>
        <authorList>
            <person name="Kobayashi Y."/>
            <person name="Shibata T."/>
            <person name="Hirakawa H."/>
            <person name="Shigenobu S."/>
            <person name="Nishiyama T."/>
            <person name="Yamada A."/>
            <person name="Hasebe M."/>
            <person name="Kawaguchi M."/>
        </authorList>
    </citation>
    <scope>NUCLEOTIDE SEQUENCE</scope>
    <source>
        <strain evidence="1">AT787</strain>
    </source>
</reference>
<proteinExistence type="predicted"/>
<protein>
    <submittedName>
        <fullName evidence="1">Uncharacterized protein</fullName>
    </submittedName>
</protein>
<accession>A0A9P3UID2</accession>
<keyword evidence="2" id="KW-1185">Reference proteome</keyword>
<dbReference type="AlphaFoldDB" id="A0A9P3UID2"/>
<dbReference type="EMBL" id="BRPK01000001">
    <property type="protein sequence ID" value="GLB34238.1"/>
    <property type="molecule type" value="Genomic_DNA"/>
</dbReference>
<comment type="caution">
    <text evidence="1">The sequence shown here is derived from an EMBL/GenBank/DDBJ whole genome shotgun (WGS) entry which is preliminary data.</text>
</comment>
<sequence>MYFQYPASSRRSDMVLKHRPDRIKRVLKYRRGPTLVQRSIHARLVDSCGVALATRVIDLLKHGLYRPSLRYPERYAQYTAGCTLFRPRSGLCANLSAASRPTSESKVSLLCVRRLSGLYRSRNTESVASRGGRFWAL</sequence>
<name>A0A9P3UID2_LYOSH</name>
<gene>
    <name evidence="1" type="ORF">LshimejAT787_0111220</name>
</gene>
<evidence type="ECO:0000313" key="1">
    <source>
        <dbReference type="EMBL" id="GLB34238.1"/>
    </source>
</evidence>
<dbReference type="Proteomes" id="UP001063166">
    <property type="component" value="Unassembled WGS sequence"/>
</dbReference>
<evidence type="ECO:0000313" key="2">
    <source>
        <dbReference type="Proteomes" id="UP001063166"/>
    </source>
</evidence>